<dbReference type="Proteomes" id="UP000266723">
    <property type="component" value="Unassembled WGS sequence"/>
</dbReference>
<keyword evidence="2" id="KW-1185">Reference proteome</keyword>
<reference evidence="1 2" key="1">
    <citation type="journal article" date="2020" name="BMC Genomics">
        <title>Intraspecific diversification of the crop wild relative Brassica cretica Lam. using demographic model selection.</title>
        <authorList>
            <person name="Kioukis A."/>
            <person name="Michalopoulou V.A."/>
            <person name="Briers L."/>
            <person name="Pirintsos S."/>
            <person name="Studholme D.J."/>
            <person name="Pavlidis P."/>
            <person name="Sarris P.F."/>
        </authorList>
    </citation>
    <scope>NUCLEOTIDE SEQUENCE [LARGE SCALE GENOMIC DNA]</scope>
    <source>
        <strain evidence="2">cv. PFS-1207/04</strain>
    </source>
</reference>
<evidence type="ECO:0000313" key="2">
    <source>
        <dbReference type="Proteomes" id="UP000266723"/>
    </source>
</evidence>
<evidence type="ECO:0000313" key="1">
    <source>
        <dbReference type="EMBL" id="KAF3607551.1"/>
    </source>
</evidence>
<dbReference type="EMBL" id="QGKV02000297">
    <property type="protein sequence ID" value="KAF3607551.1"/>
    <property type="molecule type" value="Genomic_DNA"/>
</dbReference>
<protein>
    <submittedName>
        <fullName evidence="1">Uncharacterized protein</fullName>
    </submittedName>
</protein>
<proteinExistence type="predicted"/>
<name>A0ABQ7EV17_BRACR</name>
<gene>
    <name evidence="1" type="ORF">DY000_02049531</name>
</gene>
<sequence>MEETGGSGGGMGCLAKLSPTPRTIILNRFVAALMPAAARASRRVGGRSGVRRCFLLQWLREMSDISETTMAGALATDEVTKILNLKVLSKLNALQNFSRQCIETLSQLLSSYLPCFAAGSSSESSLEVDSIDALRPG</sequence>
<comment type="caution">
    <text evidence="1">The sequence shown here is derived from an EMBL/GenBank/DDBJ whole genome shotgun (WGS) entry which is preliminary data.</text>
</comment>
<organism evidence="1 2">
    <name type="scientific">Brassica cretica</name>
    <name type="common">Mustard</name>
    <dbReference type="NCBI Taxonomy" id="69181"/>
    <lineage>
        <taxon>Eukaryota</taxon>
        <taxon>Viridiplantae</taxon>
        <taxon>Streptophyta</taxon>
        <taxon>Embryophyta</taxon>
        <taxon>Tracheophyta</taxon>
        <taxon>Spermatophyta</taxon>
        <taxon>Magnoliopsida</taxon>
        <taxon>eudicotyledons</taxon>
        <taxon>Gunneridae</taxon>
        <taxon>Pentapetalae</taxon>
        <taxon>rosids</taxon>
        <taxon>malvids</taxon>
        <taxon>Brassicales</taxon>
        <taxon>Brassicaceae</taxon>
        <taxon>Brassiceae</taxon>
        <taxon>Brassica</taxon>
    </lineage>
</organism>
<accession>A0ABQ7EV17</accession>